<sequence>MLEWRAQSLHLGVSRDAASLVLREQKSQKLQTWRVLGSSSLAAFSGEAYVPALRDAVHDLLSQHAARRATLDIVFDDRLARLWMTTPPAGATRPSDIEGAAMLRFANLFGETPEHWQIAGDWQVTHPFCTAALPRTLVDTLIVTAQACRVPVTSIAPQFVRAWNRWQRQCRTPGWFAVMHDDLMRIGITNGRDAHHRLHAIHEVTMPSDRDIYWLAQTLARTAMLMGVIPATTLHLCGTVPNDARVTLAALHVNALALAAVHETSETGDGHDWQAADILATGGALI</sequence>
<gene>
    <name evidence="1" type="ORF">PCA20602_04338</name>
</gene>
<dbReference type="RefSeq" id="WP_150722944.1">
    <property type="nucleotide sequence ID" value="NZ_CABPRV010000012.1"/>
</dbReference>
<dbReference type="Proteomes" id="UP000366065">
    <property type="component" value="Unassembled WGS sequence"/>
</dbReference>
<accession>A0ABY6WFL0</accession>
<evidence type="ECO:0000313" key="2">
    <source>
        <dbReference type="Proteomes" id="UP000366065"/>
    </source>
</evidence>
<reference evidence="1 2" key="1">
    <citation type="submission" date="2019-08" db="EMBL/GenBank/DDBJ databases">
        <authorList>
            <person name="Peeters C."/>
        </authorList>
    </citation>
    <scope>NUCLEOTIDE SEQUENCE [LARGE SCALE GENOMIC DNA]</scope>
    <source>
        <strain evidence="1 2">LMG 20602</strain>
    </source>
</reference>
<organism evidence="1 2">
    <name type="scientific">Pandoraea capi</name>
    <dbReference type="NCBI Taxonomy" id="2508286"/>
    <lineage>
        <taxon>Bacteria</taxon>
        <taxon>Pseudomonadati</taxon>
        <taxon>Pseudomonadota</taxon>
        <taxon>Betaproteobacteria</taxon>
        <taxon>Burkholderiales</taxon>
        <taxon>Burkholderiaceae</taxon>
        <taxon>Pandoraea</taxon>
    </lineage>
</organism>
<comment type="caution">
    <text evidence="1">The sequence shown here is derived from an EMBL/GenBank/DDBJ whole genome shotgun (WGS) entry which is preliminary data.</text>
</comment>
<keyword evidence="2" id="KW-1185">Reference proteome</keyword>
<dbReference type="EMBL" id="CABPRV010000012">
    <property type="protein sequence ID" value="VVE44414.1"/>
    <property type="molecule type" value="Genomic_DNA"/>
</dbReference>
<name>A0ABY6WFL0_9BURK</name>
<proteinExistence type="predicted"/>
<protein>
    <submittedName>
        <fullName evidence="1">Uncharacterized protein</fullName>
    </submittedName>
</protein>
<evidence type="ECO:0000313" key="1">
    <source>
        <dbReference type="EMBL" id="VVE44414.1"/>
    </source>
</evidence>